<organism evidence="1 2">
    <name type="scientific">Multifurca ochricompacta</name>
    <dbReference type="NCBI Taxonomy" id="376703"/>
    <lineage>
        <taxon>Eukaryota</taxon>
        <taxon>Fungi</taxon>
        <taxon>Dikarya</taxon>
        <taxon>Basidiomycota</taxon>
        <taxon>Agaricomycotina</taxon>
        <taxon>Agaricomycetes</taxon>
        <taxon>Russulales</taxon>
        <taxon>Russulaceae</taxon>
        <taxon>Multifurca</taxon>
    </lineage>
</organism>
<name>A0AAD4LXI6_9AGAM</name>
<accession>A0AAD4LXI6</accession>
<evidence type="ECO:0000313" key="1">
    <source>
        <dbReference type="EMBL" id="KAI0291506.1"/>
    </source>
</evidence>
<evidence type="ECO:0000313" key="2">
    <source>
        <dbReference type="Proteomes" id="UP001203297"/>
    </source>
</evidence>
<keyword evidence="2" id="KW-1185">Reference proteome</keyword>
<gene>
    <name evidence="1" type="ORF">B0F90DRAFT_368036</name>
</gene>
<reference evidence="1" key="1">
    <citation type="journal article" date="2022" name="New Phytol.">
        <title>Evolutionary transition to the ectomycorrhizal habit in the genomes of a hyperdiverse lineage of mushroom-forming fungi.</title>
        <authorList>
            <person name="Looney B."/>
            <person name="Miyauchi S."/>
            <person name="Morin E."/>
            <person name="Drula E."/>
            <person name="Courty P.E."/>
            <person name="Kohler A."/>
            <person name="Kuo A."/>
            <person name="LaButti K."/>
            <person name="Pangilinan J."/>
            <person name="Lipzen A."/>
            <person name="Riley R."/>
            <person name="Andreopoulos W."/>
            <person name="He G."/>
            <person name="Johnson J."/>
            <person name="Nolan M."/>
            <person name="Tritt A."/>
            <person name="Barry K.W."/>
            <person name="Grigoriev I.V."/>
            <person name="Nagy L.G."/>
            <person name="Hibbett D."/>
            <person name="Henrissat B."/>
            <person name="Matheny P.B."/>
            <person name="Labbe J."/>
            <person name="Martin F.M."/>
        </authorList>
    </citation>
    <scope>NUCLEOTIDE SEQUENCE</scope>
    <source>
        <strain evidence="1">BPL690</strain>
    </source>
</reference>
<protein>
    <submittedName>
        <fullName evidence="1">Uncharacterized protein</fullName>
    </submittedName>
</protein>
<proteinExistence type="predicted"/>
<comment type="caution">
    <text evidence="1">The sequence shown here is derived from an EMBL/GenBank/DDBJ whole genome shotgun (WGS) entry which is preliminary data.</text>
</comment>
<dbReference type="AlphaFoldDB" id="A0AAD4LXI6"/>
<sequence length="232" mass="25953">MADLDAHSRSRSGSRCCESLGWSCSKLPPSPQASGETTRLISKRDRVLYFPHNPRLVFASPLSFPTKAPANKWYHIAELVMLDVLNTRVSQYDRIENAPVSSCHCRDTINVAILTLGEATRHLALRRPKLNCRDDLNFSRASRPFLLLDCISLDSCQMDVFLNCTITVNARNYTIGTHLHLEEETTEAPFSPRVSNHRTCHVGCATSLQDHLQTCTKGSINILLMNMAILVS</sequence>
<dbReference type="Proteomes" id="UP001203297">
    <property type="component" value="Unassembled WGS sequence"/>
</dbReference>
<dbReference type="EMBL" id="WTXG01000156">
    <property type="protein sequence ID" value="KAI0291506.1"/>
    <property type="molecule type" value="Genomic_DNA"/>
</dbReference>